<sequence>MQKGKKDWNTKTCGNVQFRKIYAKIRFVLLKVSKRTFGADRLKIFLMPSLKQPANEKNSFNNVQQH</sequence>
<evidence type="ECO:0000313" key="1">
    <source>
        <dbReference type="EMBL" id="CRK93668.1"/>
    </source>
</evidence>
<reference evidence="1 2" key="1">
    <citation type="submission" date="2015-04" db="EMBL/GenBank/DDBJ databases">
        <authorList>
            <person name="Syromyatnikov M.Y."/>
            <person name="Popov V.N."/>
        </authorList>
    </citation>
    <scope>NUCLEOTIDE SEQUENCE [LARGE SCALE GENOMIC DNA]</scope>
</reference>
<accession>A0A1J1I254</accession>
<keyword evidence="2" id="KW-1185">Reference proteome</keyword>
<dbReference type="EMBL" id="CVRI01000037">
    <property type="protein sequence ID" value="CRK93668.1"/>
    <property type="molecule type" value="Genomic_DNA"/>
</dbReference>
<organism evidence="1 2">
    <name type="scientific">Clunio marinus</name>
    <dbReference type="NCBI Taxonomy" id="568069"/>
    <lineage>
        <taxon>Eukaryota</taxon>
        <taxon>Metazoa</taxon>
        <taxon>Ecdysozoa</taxon>
        <taxon>Arthropoda</taxon>
        <taxon>Hexapoda</taxon>
        <taxon>Insecta</taxon>
        <taxon>Pterygota</taxon>
        <taxon>Neoptera</taxon>
        <taxon>Endopterygota</taxon>
        <taxon>Diptera</taxon>
        <taxon>Nematocera</taxon>
        <taxon>Chironomoidea</taxon>
        <taxon>Chironomidae</taxon>
        <taxon>Clunio</taxon>
    </lineage>
</organism>
<proteinExistence type="predicted"/>
<evidence type="ECO:0000313" key="2">
    <source>
        <dbReference type="Proteomes" id="UP000183832"/>
    </source>
</evidence>
<dbReference type="Proteomes" id="UP000183832">
    <property type="component" value="Unassembled WGS sequence"/>
</dbReference>
<gene>
    <name evidence="1" type="ORF">CLUMA_CG007197</name>
</gene>
<name>A0A1J1I254_9DIPT</name>
<dbReference type="AlphaFoldDB" id="A0A1J1I254"/>
<protein>
    <submittedName>
        <fullName evidence="1">CLUMA_CG007197, isoform A</fullName>
    </submittedName>
</protein>